<evidence type="ECO:0000313" key="3">
    <source>
        <dbReference type="Proteomes" id="UP001320420"/>
    </source>
</evidence>
<accession>A0AAN9V007</accession>
<dbReference type="InterPro" id="IPR011722">
    <property type="entry name" value="Hemimethylated_DNA-bd_dom"/>
</dbReference>
<dbReference type="Gene3D" id="1.20.1280.50">
    <property type="match status" value="1"/>
</dbReference>
<dbReference type="InterPro" id="IPR036623">
    <property type="entry name" value="Hemimethylated_DNA-bd_sf"/>
</dbReference>
<comment type="caution">
    <text evidence="2">The sequence shown here is derived from an EMBL/GenBank/DDBJ whole genome shotgun (WGS) entry which is preliminary data.</text>
</comment>
<dbReference type="SMART" id="SM00992">
    <property type="entry name" value="YccV-like"/>
    <property type="match status" value="1"/>
</dbReference>
<protein>
    <recommendedName>
        <fullName evidence="1">F-box domain-containing protein</fullName>
    </recommendedName>
</protein>
<dbReference type="InterPro" id="IPR001810">
    <property type="entry name" value="F-box_dom"/>
</dbReference>
<sequence length="637" mass="73891">MSSFIEYLPDELLHQILQYVPPEDVLRSFSPLSSRLHRIAEEPLLWRYYCRSTFKYWDDVHRFQLKIRGPVHRVDWKRLFLLRLQRNAHAAALLDDVVQSRVSRLQNMEQICQYGYDVKDFLLAQCRIDDSAEDVLARRHFSCTVLDSIHRSLAVEEWAKYQKHAARHVDEGALNSERINCGMKLERALGAFDMFMLHENEGDLDEITELVDQIAFQFREAHPYMHRFTTRQKAIALSTWLQSNNMAGLSDPEYHYLKNCLIGRALRDNQHPSLPIISAAIYASIASRLNFEAYCCVLTRHVYAIVLSPPGISLDGVRLPEDEANEQEKMFLDPFRSDDEVPLEEIHGFLARLGASVARDKLLSPTSTDLVVLHTARNIRGSFTSFRDIERPLSQSNPMVEQNRGDWARNLKPALYSMLWASIMMVPILPDDEDGRWDWQQDVGDLLRYFYENFPEDSWLVEKYVCPMYDTFAGPAGRRHGQNAREAPSKRVRDMIREIWRADSVVKEPRRRTHLKRGRSVKYHVGQIFKHRRYDYHGIILGWKVDGASGSLGWDDGPSWSQSTYSQPFYRCMNGSDGSYHHVIAEENIEVVGFRGGIEVLPSDIKNLLPMAGKFFKRWDSDRGVFVSNLKELFPDD</sequence>
<dbReference type="AlphaFoldDB" id="A0AAN9V007"/>
<dbReference type="InterPro" id="IPR032698">
    <property type="entry name" value="SirB1_N"/>
</dbReference>
<dbReference type="Gene3D" id="2.30.30.390">
    <property type="entry name" value="Hemimethylated DNA-binding domain"/>
    <property type="match status" value="1"/>
</dbReference>
<feature type="domain" description="F-box" evidence="1">
    <location>
        <begin position="2"/>
        <end position="49"/>
    </location>
</feature>
<dbReference type="Pfam" id="PF08755">
    <property type="entry name" value="YccV-like"/>
    <property type="match status" value="1"/>
</dbReference>
<dbReference type="EMBL" id="JAKJXP020000002">
    <property type="protein sequence ID" value="KAK7757528.1"/>
    <property type="molecule type" value="Genomic_DNA"/>
</dbReference>
<name>A0AAN9V007_9PEZI</name>
<dbReference type="PANTHER" id="PTHR31350">
    <property type="entry name" value="SI:DKEY-261L7.2"/>
    <property type="match status" value="1"/>
</dbReference>
<dbReference type="PROSITE" id="PS50181">
    <property type="entry name" value="FBOX"/>
    <property type="match status" value="1"/>
</dbReference>
<proteinExistence type="predicted"/>
<organism evidence="2 3">
    <name type="scientific">Diatrype stigma</name>
    <dbReference type="NCBI Taxonomy" id="117547"/>
    <lineage>
        <taxon>Eukaryota</taxon>
        <taxon>Fungi</taxon>
        <taxon>Dikarya</taxon>
        <taxon>Ascomycota</taxon>
        <taxon>Pezizomycotina</taxon>
        <taxon>Sordariomycetes</taxon>
        <taxon>Xylariomycetidae</taxon>
        <taxon>Xylariales</taxon>
        <taxon>Diatrypaceae</taxon>
        <taxon>Diatrype</taxon>
    </lineage>
</organism>
<keyword evidence="3" id="KW-1185">Reference proteome</keyword>
<dbReference type="Pfam" id="PF12937">
    <property type="entry name" value="F-box-like"/>
    <property type="match status" value="1"/>
</dbReference>
<dbReference type="PANTHER" id="PTHR31350:SF27">
    <property type="entry name" value="HEMIMETHYLATED DNA-BINDING DOMAIN-CONTAINING PROTEIN"/>
    <property type="match status" value="1"/>
</dbReference>
<gene>
    <name evidence="2" type="ORF">SLS62_000543</name>
</gene>
<dbReference type="InterPro" id="IPR036047">
    <property type="entry name" value="F-box-like_dom_sf"/>
</dbReference>
<evidence type="ECO:0000313" key="2">
    <source>
        <dbReference type="EMBL" id="KAK7757528.1"/>
    </source>
</evidence>
<dbReference type="Proteomes" id="UP001320420">
    <property type="component" value="Unassembled WGS sequence"/>
</dbReference>
<reference evidence="2 3" key="1">
    <citation type="submission" date="2024-02" db="EMBL/GenBank/DDBJ databases">
        <title>De novo assembly and annotation of 12 fungi associated with fruit tree decline syndrome in Ontario, Canada.</title>
        <authorList>
            <person name="Sulman M."/>
            <person name="Ellouze W."/>
            <person name="Ilyukhin E."/>
        </authorList>
    </citation>
    <scope>NUCLEOTIDE SEQUENCE [LARGE SCALE GENOMIC DNA]</scope>
    <source>
        <strain evidence="2 3">M11/M66-122</strain>
    </source>
</reference>
<dbReference type="SUPFAM" id="SSF141255">
    <property type="entry name" value="YccV-like"/>
    <property type="match status" value="1"/>
</dbReference>
<dbReference type="GO" id="GO:0003677">
    <property type="term" value="F:DNA binding"/>
    <property type="evidence" value="ECO:0007669"/>
    <property type="project" value="InterPro"/>
</dbReference>
<dbReference type="SUPFAM" id="SSF81383">
    <property type="entry name" value="F-box domain"/>
    <property type="match status" value="1"/>
</dbReference>
<evidence type="ECO:0000259" key="1">
    <source>
        <dbReference type="PROSITE" id="PS50181"/>
    </source>
</evidence>
<dbReference type="Pfam" id="PF13369">
    <property type="entry name" value="Transglut_core2"/>
    <property type="match status" value="1"/>
</dbReference>